<reference evidence="4 5" key="1">
    <citation type="journal article" date="2018" name="Gigascience">
        <title>Genomes of trombidid mites reveal novel predicted allergens and laterally-transferred genes associated with secondary metabolism.</title>
        <authorList>
            <person name="Dong X."/>
            <person name="Chaisiri K."/>
            <person name="Xia D."/>
            <person name="Armstrong S.D."/>
            <person name="Fang Y."/>
            <person name="Donnelly M.J."/>
            <person name="Kadowaki T."/>
            <person name="McGarry J.W."/>
            <person name="Darby A.C."/>
            <person name="Makepeace B.L."/>
        </authorList>
    </citation>
    <scope>NUCLEOTIDE SEQUENCE [LARGE SCALE GENOMIC DNA]</scope>
    <source>
        <strain evidence="4">UoL-UT</strain>
    </source>
</reference>
<dbReference type="STRING" id="299467.A0A443RYA1"/>
<dbReference type="AlphaFoldDB" id="A0A443RYA1"/>
<organism evidence="4 5">
    <name type="scientific">Leptotrombidium deliense</name>
    <dbReference type="NCBI Taxonomy" id="299467"/>
    <lineage>
        <taxon>Eukaryota</taxon>
        <taxon>Metazoa</taxon>
        <taxon>Ecdysozoa</taxon>
        <taxon>Arthropoda</taxon>
        <taxon>Chelicerata</taxon>
        <taxon>Arachnida</taxon>
        <taxon>Acari</taxon>
        <taxon>Acariformes</taxon>
        <taxon>Trombidiformes</taxon>
        <taxon>Prostigmata</taxon>
        <taxon>Anystina</taxon>
        <taxon>Parasitengona</taxon>
        <taxon>Trombiculoidea</taxon>
        <taxon>Trombiculidae</taxon>
        <taxon>Leptotrombidium</taxon>
    </lineage>
</organism>
<proteinExistence type="predicted"/>
<dbReference type="Gene3D" id="3.30.1120.10">
    <property type="match status" value="1"/>
</dbReference>
<dbReference type="InterPro" id="IPR047115">
    <property type="entry name" value="ARSB"/>
</dbReference>
<dbReference type="SUPFAM" id="SSF53649">
    <property type="entry name" value="Alkaline phosphatase-like"/>
    <property type="match status" value="1"/>
</dbReference>
<evidence type="ECO:0000313" key="4">
    <source>
        <dbReference type="EMBL" id="RWS20250.1"/>
    </source>
</evidence>
<dbReference type="Proteomes" id="UP000288716">
    <property type="component" value="Unassembled WGS sequence"/>
</dbReference>
<evidence type="ECO:0000313" key="5">
    <source>
        <dbReference type="Proteomes" id="UP000288716"/>
    </source>
</evidence>
<keyword evidence="3" id="KW-0325">Glycoprotein</keyword>
<keyword evidence="2" id="KW-0106">Calcium</keyword>
<dbReference type="InterPro" id="IPR017850">
    <property type="entry name" value="Alkaline_phosphatase_core_sf"/>
</dbReference>
<evidence type="ECO:0000256" key="2">
    <source>
        <dbReference type="ARBA" id="ARBA00022837"/>
    </source>
</evidence>
<dbReference type="GO" id="GO:0046872">
    <property type="term" value="F:metal ion binding"/>
    <property type="evidence" value="ECO:0007669"/>
    <property type="project" value="UniProtKB-KW"/>
</dbReference>
<keyword evidence="5" id="KW-1185">Reference proteome</keyword>
<dbReference type="GO" id="GO:0008484">
    <property type="term" value="F:sulfuric ester hydrolase activity"/>
    <property type="evidence" value="ECO:0007669"/>
    <property type="project" value="InterPro"/>
</dbReference>
<evidence type="ECO:0000256" key="1">
    <source>
        <dbReference type="ARBA" id="ARBA00022723"/>
    </source>
</evidence>
<protein>
    <submittedName>
        <fullName evidence="4">Arylsulfatase J-like protein</fullName>
    </submittedName>
</protein>
<accession>A0A443RYA1</accession>
<dbReference type="OrthoDB" id="6514956at2759"/>
<sequence length="114" mass="13152">MKRNPNYKVLDEKKVDCGEKPADASTNCKANIEHCLFNIDEDPCEYNNLAHNYPDIVQKLWNKLVEYNETAMPMENKPLDPCGNPKLHGGIFTNWQDIENLQEICKQTAENNQL</sequence>
<dbReference type="VEuPathDB" id="VectorBase:LDEU011790"/>
<gene>
    <name evidence="4" type="ORF">B4U80_02375</name>
</gene>
<comment type="caution">
    <text evidence="4">The sequence shown here is derived from an EMBL/GenBank/DDBJ whole genome shotgun (WGS) entry which is preliminary data.</text>
</comment>
<dbReference type="PANTHER" id="PTHR10342">
    <property type="entry name" value="ARYLSULFATASE"/>
    <property type="match status" value="1"/>
</dbReference>
<evidence type="ECO:0000256" key="3">
    <source>
        <dbReference type="ARBA" id="ARBA00023180"/>
    </source>
</evidence>
<keyword evidence="1" id="KW-0479">Metal-binding</keyword>
<name>A0A443RYA1_9ACAR</name>
<dbReference type="PANTHER" id="PTHR10342:SF273">
    <property type="entry name" value="RE14504P"/>
    <property type="match status" value="1"/>
</dbReference>
<dbReference type="EMBL" id="NCKV01018878">
    <property type="protein sequence ID" value="RWS20250.1"/>
    <property type="molecule type" value="Genomic_DNA"/>
</dbReference>